<evidence type="ECO:0000313" key="2">
    <source>
        <dbReference type="EMBL" id="KAG7544365.1"/>
    </source>
</evidence>
<feature type="region of interest" description="Disordered" evidence="1">
    <location>
        <begin position="31"/>
        <end position="59"/>
    </location>
</feature>
<proteinExistence type="predicted"/>
<organism evidence="2 3">
    <name type="scientific">Filobasidium floriforme</name>
    <dbReference type="NCBI Taxonomy" id="5210"/>
    <lineage>
        <taxon>Eukaryota</taxon>
        <taxon>Fungi</taxon>
        <taxon>Dikarya</taxon>
        <taxon>Basidiomycota</taxon>
        <taxon>Agaricomycotina</taxon>
        <taxon>Tremellomycetes</taxon>
        <taxon>Filobasidiales</taxon>
        <taxon>Filobasidiaceae</taxon>
        <taxon>Filobasidium</taxon>
    </lineage>
</organism>
<feature type="compositionally biased region" description="Polar residues" evidence="1">
    <location>
        <begin position="42"/>
        <end position="55"/>
    </location>
</feature>
<sequence>MPGVGMEGPQMMDPFGHYGYSALTVPSNAAWPTAPSWAAPHDQSTLQSNQPTSLRMNPDDSSFHPELAAQNSTRIVPSVPSSTVKPAKPAKPDASRYDCGSKDWFTGHHLSEKNEQFYLAVLAALNENKDTFTIAITNNKEERNIEGRCSRCPICSRLIVRKVIRTGTGFQSYSQPTVEYSNENIPGGQESHLPQYDGFAGTSASLRSPFENFYNTGNTAYPSSSVINPFSYGYEQRATPLIQYPSPWHYQYGNSILPMPGSGSEHATFASYHQGLAAWNVSSTVNRQEPRSKVYDHGSKDWFTKYKKEGIEPDDKDLAEAVKQAFTDKQNYFYIHDEKVQGACYSCPECSRILLRVMPHRQAQCTYCRDKRRPRRR</sequence>
<keyword evidence="3" id="KW-1185">Reference proteome</keyword>
<feature type="compositionally biased region" description="Low complexity" evidence="1">
    <location>
        <begin position="31"/>
        <end position="40"/>
    </location>
</feature>
<accession>A0A8K0JMJ6</accession>
<name>A0A8K0JMJ6_9TREE</name>
<dbReference type="Proteomes" id="UP000812966">
    <property type="component" value="Unassembled WGS sequence"/>
</dbReference>
<evidence type="ECO:0000313" key="3">
    <source>
        <dbReference type="Proteomes" id="UP000812966"/>
    </source>
</evidence>
<dbReference type="EMBL" id="JABELV010000058">
    <property type="protein sequence ID" value="KAG7544365.1"/>
    <property type="molecule type" value="Genomic_DNA"/>
</dbReference>
<protein>
    <submittedName>
        <fullName evidence="2">Uncharacterized protein</fullName>
    </submittedName>
</protein>
<reference evidence="2" key="1">
    <citation type="submission" date="2020-04" db="EMBL/GenBank/DDBJ databases">
        <title>Analysis of mating type loci in Filobasidium floriforme.</title>
        <authorList>
            <person name="Nowrousian M."/>
        </authorList>
    </citation>
    <scope>NUCLEOTIDE SEQUENCE</scope>
    <source>
        <strain evidence="2">CBS 6242</strain>
    </source>
</reference>
<comment type="caution">
    <text evidence="2">The sequence shown here is derived from an EMBL/GenBank/DDBJ whole genome shotgun (WGS) entry which is preliminary data.</text>
</comment>
<evidence type="ECO:0000256" key="1">
    <source>
        <dbReference type="SAM" id="MobiDB-lite"/>
    </source>
</evidence>
<gene>
    <name evidence="2" type="ORF">FFLO_03244</name>
</gene>
<dbReference type="AlphaFoldDB" id="A0A8K0JMJ6"/>